<dbReference type="InterPro" id="IPR001849">
    <property type="entry name" value="PH_domain"/>
</dbReference>
<name>A0A2P6NKX9_9EUKA</name>
<evidence type="ECO:0000259" key="2">
    <source>
        <dbReference type="PROSITE" id="PS50003"/>
    </source>
</evidence>
<proteinExistence type="predicted"/>
<dbReference type="CDD" id="cd00821">
    <property type="entry name" value="PH"/>
    <property type="match status" value="1"/>
</dbReference>
<feature type="compositionally biased region" description="Basic and acidic residues" evidence="1">
    <location>
        <begin position="1243"/>
        <end position="1258"/>
    </location>
</feature>
<feature type="region of interest" description="Disordered" evidence="1">
    <location>
        <begin position="13"/>
        <end position="49"/>
    </location>
</feature>
<feature type="domain" description="PH" evidence="2">
    <location>
        <begin position="822"/>
        <end position="925"/>
    </location>
</feature>
<evidence type="ECO:0000313" key="4">
    <source>
        <dbReference type="Proteomes" id="UP000241769"/>
    </source>
</evidence>
<organism evidence="3 4">
    <name type="scientific">Planoprotostelium fungivorum</name>
    <dbReference type="NCBI Taxonomy" id="1890364"/>
    <lineage>
        <taxon>Eukaryota</taxon>
        <taxon>Amoebozoa</taxon>
        <taxon>Evosea</taxon>
        <taxon>Variosea</taxon>
        <taxon>Cavosteliida</taxon>
        <taxon>Cavosteliaceae</taxon>
        <taxon>Planoprotostelium</taxon>
    </lineage>
</organism>
<protein>
    <recommendedName>
        <fullName evidence="2">PH domain-containing protein</fullName>
    </recommendedName>
</protein>
<gene>
    <name evidence="3" type="ORF">PROFUN_09259</name>
</gene>
<feature type="compositionally biased region" description="Low complexity" evidence="1">
    <location>
        <begin position="236"/>
        <end position="263"/>
    </location>
</feature>
<accession>A0A2P6NKX9</accession>
<feature type="compositionally biased region" description="Gly residues" evidence="1">
    <location>
        <begin position="103"/>
        <end position="122"/>
    </location>
</feature>
<dbReference type="STRING" id="1890364.A0A2P6NKX9"/>
<dbReference type="OrthoDB" id="17903at2759"/>
<dbReference type="Pfam" id="PF00169">
    <property type="entry name" value="PH"/>
    <property type="match status" value="1"/>
</dbReference>
<dbReference type="SMART" id="SM00233">
    <property type="entry name" value="PH"/>
    <property type="match status" value="2"/>
</dbReference>
<dbReference type="SUPFAM" id="SSF50729">
    <property type="entry name" value="PH domain-like"/>
    <property type="match status" value="1"/>
</dbReference>
<sequence length="1366" mass="151359">MASSFEQRWALINDGTRGSDGKVGIDGGGTSSYAETGPTGGTGGNGGGGTAAGRITLSIRSEDGLIIGDSNLGPSQTISEERSSTRQWSLGDPSASIQLSARGGDGGTGGKGGKGGRGGPGFPGVDATSTSSGTDGGIGGRGGKGGTGGSGGQSGDGADIRVNVREEDLDLLMCLEQEPPRTTAGTGGSGGVGGEGGRGGPGVDLQPATFDSDPHAGGPGGASYSWTVSTLETDSDGNSYSSTTTYTNPGGSSGPTGISGPTGPLGHSGKFVVVVDAEGGQTEHSNFYDLSLRSVQYVDSEGYRIVEPGGQLLCWSSFKNVGGLYTPTHQTPWVYVKNNEWLTCEDVDRLPLKKKIMPNKVHSLERPLRLYVSDVPYVSQGKPLNVQTDVRQMVVMERVNKTFHRIEKTSTPIVIRHPVQSSIIRGATCISRTEEAPIVFSIDNISTKSIGINNGMSKDDVCLRNSDGIVCRNNLFSELTRLLPEQSTHFTCTLQCINSNVMPYTRMKVVSTLYLGHVRDMLIPRPIQQREFEVQLAETYVPDPSADFLLVVNNRTTLAEAEAWRDVIRTYFFGKVVVWNINLYEDLNLSHTKRDGTSLLQDMRGKNIIFLNNQVTVHEEETEMSGSYMRSKEFYLAARDYGINTFIFGEKEPIDVKSEMIPWLPRASRVVLYKTKRDLFTSMEKRLQPGTGAAQAFSGGDTCDLCGFTNLNNRLVWTTLRVKEKTLCYYNSPNANYPEGMVFLESVEVRKEETVEEGLVIRIIGVHGDNFHIGSPESFKEEFYKKRNKCKVTLNHTTEMNMWWKAISDIPSIRDYVLPSPLTVKQGWLKKKNKEGTAFFYSKRYFVLDSARKTLSYYDNAHTSKAKRIFYLGRYFLTVGDYYGGSGKHPELKFQIRTPSHTLFLCAESTEDRDAWASAVTSVNAPMTSPSQHREVRGINKNNASPLPNRVKDLSIGNTEQVDPEEQVVHKILVEERYLLSNPTEDDLRVKAEKLREKLKARFPNQNNVVVYEFSHDPEPKMGLHRLGYLYVHRGLDDTSTQLLHFRVARHQAHDVERMYSAQSLFALMKLMDFPGKVKIMDEHLSMETERGKKWTESESPLGLSVQAVLSDLLDEQREFRKSEWKEGLDTQMIRSRMDKLEYLASYSFRSIVDHPQPIDTTTADAMAEIGAALKTVCEESTSVKDKILMNRRSTNVNKATRELWQTIQDKITSPTKNGTDIFMKRMKSHTSISPSISLPEQGRLDSPKVYDKSSFDSLRRPNASNHVVLEERYVFENQTQRMEGIEGLQRSEFLVEEGELKGKRCAVGQQISDLTRWHEPVEHPKKEYDVSAMIAMKATSKAGSISITTSDHVDEVDSVSTDGTR</sequence>
<dbReference type="InterPro" id="IPR011993">
    <property type="entry name" value="PH-like_dom_sf"/>
</dbReference>
<dbReference type="Proteomes" id="UP000241769">
    <property type="component" value="Unassembled WGS sequence"/>
</dbReference>
<reference evidence="3 4" key="1">
    <citation type="journal article" date="2018" name="Genome Biol. Evol.">
        <title>Multiple Roots of Fruiting Body Formation in Amoebozoa.</title>
        <authorList>
            <person name="Hillmann F."/>
            <person name="Forbes G."/>
            <person name="Novohradska S."/>
            <person name="Ferling I."/>
            <person name="Riege K."/>
            <person name="Groth M."/>
            <person name="Westermann M."/>
            <person name="Marz M."/>
            <person name="Spaller T."/>
            <person name="Winckler T."/>
            <person name="Schaap P."/>
            <person name="Glockner G."/>
        </authorList>
    </citation>
    <scope>NUCLEOTIDE SEQUENCE [LARGE SCALE GENOMIC DNA]</scope>
    <source>
        <strain evidence="3 4">Jena</strain>
    </source>
</reference>
<dbReference type="InParanoid" id="A0A2P6NKX9"/>
<keyword evidence="4" id="KW-1185">Reference proteome</keyword>
<comment type="caution">
    <text evidence="3">The sequence shown here is derived from an EMBL/GenBank/DDBJ whole genome shotgun (WGS) entry which is preliminary data.</text>
</comment>
<feature type="compositionally biased region" description="Low complexity" evidence="1">
    <location>
        <begin position="123"/>
        <end position="133"/>
    </location>
</feature>
<evidence type="ECO:0000256" key="1">
    <source>
        <dbReference type="SAM" id="MobiDB-lite"/>
    </source>
</evidence>
<feature type="region of interest" description="Disordered" evidence="1">
    <location>
        <begin position="924"/>
        <end position="952"/>
    </location>
</feature>
<feature type="compositionally biased region" description="Gly residues" evidence="1">
    <location>
        <begin position="185"/>
        <end position="202"/>
    </location>
</feature>
<feature type="region of interest" description="Disordered" evidence="1">
    <location>
        <begin position="1233"/>
        <end position="1258"/>
    </location>
</feature>
<dbReference type="EMBL" id="MDYQ01000060">
    <property type="protein sequence ID" value="PRP84586.1"/>
    <property type="molecule type" value="Genomic_DNA"/>
</dbReference>
<feature type="region of interest" description="Disordered" evidence="1">
    <location>
        <begin position="177"/>
        <end position="263"/>
    </location>
</feature>
<feature type="compositionally biased region" description="Gly residues" evidence="1">
    <location>
        <begin position="38"/>
        <end position="49"/>
    </location>
</feature>
<dbReference type="InterPro" id="IPR057692">
    <property type="entry name" value="DUF7932"/>
</dbReference>
<dbReference type="Gene3D" id="2.30.29.30">
    <property type="entry name" value="Pleckstrin-homology domain (PH domain)/Phosphotyrosine-binding domain (PTB)"/>
    <property type="match status" value="2"/>
</dbReference>
<evidence type="ECO:0000313" key="3">
    <source>
        <dbReference type="EMBL" id="PRP84586.1"/>
    </source>
</evidence>
<feature type="compositionally biased region" description="Gly residues" evidence="1">
    <location>
        <begin position="134"/>
        <end position="155"/>
    </location>
</feature>
<dbReference type="Pfam" id="PF25560">
    <property type="entry name" value="DUF7932"/>
    <property type="match status" value="1"/>
</dbReference>
<feature type="region of interest" description="Disordered" evidence="1">
    <location>
        <begin position="65"/>
        <end position="158"/>
    </location>
</feature>
<dbReference type="PROSITE" id="PS50003">
    <property type="entry name" value="PH_DOMAIN"/>
    <property type="match status" value="1"/>
</dbReference>